<name>A0A2Z6IM81_ACIFI</name>
<sequence length="654" mass="71348">MFDDSEDWTQNIPPYGDDFEPPAPHRSVVPDPVAGAEDLPEPEAPVDSTTVAMAELLAIAQAGDAPAFWRSLKPHAATLKSLMDNDPGEYQAWRAEIKSACSKINVGTLDKFISPSGGDGDGSQATELADLAASRCELWHDGDGNGFASLERDGHREHWRVDSTGFRDWLSWLAHSEMGTAPSAETVKSACNALAGQAKFDGDEHEPRRRVGKDSSGYWLDVGDDQWRAILITATGWRIMNDPPVRFIRTKATRALPEPVSGGSVDVLWNLVNVPKQERLLVLTWILECFRPDTPYALLELTGEQGAAKSTAQRTFRRFVDPNQVELRGKPKTVEDIYVSASNSHLLSYENLSGLSNDQSDALCTCCTGGGYAARQLYTNGEESTLTAHCPVALNGISPVVLRPDLLDRAVSITLPEIMVRRTDDEISTATEAAAPGIMGALLTLFSEALAILPSVNIPPEQRPRMADFATLGEAIARVQGYTEGHFLALYTDHRRTAIGRTIDASPVAAAMVAYVDRGNRYVGTVKGLLEILTEHKPDHERDEYWPRSPKGLADAMRRYAPALRQMGIIARVDNTRRKDGVHCVLHVQAPDYSPQPQVPGNEVHQVHQVHPSQKPEPQTVETCPQCGGSGCPLCWDTDDDPAAGADDLVDGEI</sequence>
<evidence type="ECO:0000313" key="1">
    <source>
        <dbReference type="EMBL" id="BBF66702.1"/>
    </source>
</evidence>
<reference evidence="1 2" key="1">
    <citation type="journal article" date="2018" name="Microbiol. Resour. Announc.">
        <title>Complete Genome Sequence of Acidithiobacillus ferridurans JCM 18981.</title>
        <authorList>
            <person name="Miyauchi T."/>
            <person name="Kouzuma A."/>
            <person name="Abe T."/>
            <person name="Watanabe K."/>
        </authorList>
    </citation>
    <scope>NUCLEOTIDE SEQUENCE [LARGE SCALE GENOMIC DNA]</scope>
    <source>
        <strain evidence="2">ATCC 33020 / DSM 29468 / JCM 18981 / 11Fe</strain>
    </source>
</reference>
<dbReference type="EMBL" id="AP018795">
    <property type="protein sequence ID" value="BBF66702.1"/>
    <property type="molecule type" value="Genomic_DNA"/>
</dbReference>
<protein>
    <submittedName>
        <fullName evidence="1">Uncharacterized protein</fullName>
    </submittedName>
</protein>
<gene>
    <name evidence="1" type="ORF">AFERRID_29200</name>
</gene>
<proteinExistence type="predicted"/>
<evidence type="ECO:0000313" key="2">
    <source>
        <dbReference type="Proteomes" id="UP000280188"/>
    </source>
</evidence>
<dbReference type="KEGG" id="afj:AFERRID_29200"/>
<dbReference type="AlphaFoldDB" id="A0A2Z6IM81"/>
<dbReference type="RefSeq" id="WP_126605590.1">
    <property type="nucleotide sequence ID" value="NZ_AP018795.1"/>
</dbReference>
<dbReference type="Proteomes" id="UP000280188">
    <property type="component" value="Chromosome"/>
</dbReference>
<organism evidence="1 2">
    <name type="scientific">Acidithiobacillus ferridurans</name>
    <dbReference type="NCBI Taxonomy" id="1232575"/>
    <lineage>
        <taxon>Bacteria</taxon>
        <taxon>Pseudomonadati</taxon>
        <taxon>Pseudomonadota</taxon>
        <taxon>Acidithiobacillia</taxon>
        <taxon>Acidithiobacillales</taxon>
        <taxon>Acidithiobacillaceae</taxon>
        <taxon>Acidithiobacillus</taxon>
    </lineage>
</organism>
<accession>A0A2Z6IM81</accession>
<keyword evidence="2" id="KW-1185">Reference proteome</keyword>